<sequence length="112" mass="11738">MLSVTLVAVMLGSPAGELEESLDAVCVDAPEGACDALYALVDALERLVTRGATDAGTWCCKTCSDEASKVTCDGCIKAKYWQCGDGIKFADRPAHLDCPGKTLQVGEAVTCY</sequence>
<keyword evidence="2" id="KW-1185">Reference proteome</keyword>
<dbReference type="Proteomes" id="UP001139031">
    <property type="component" value="Unassembled WGS sequence"/>
</dbReference>
<name>A0ABS7TZR6_9BACT</name>
<protein>
    <submittedName>
        <fullName evidence="1">Uncharacterized protein</fullName>
    </submittedName>
</protein>
<dbReference type="EMBL" id="JAIRAU010000043">
    <property type="protein sequence ID" value="MBZ5713690.1"/>
    <property type="molecule type" value="Genomic_DNA"/>
</dbReference>
<comment type="caution">
    <text evidence="1">The sequence shown here is derived from an EMBL/GenBank/DDBJ whole genome shotgun (WGS) entry which is preliminary data.</text>
</comment>
<gene>
    <name evidence="1" type="ORF">K7C98_31055</name>
</gene>
<dbReference type="RefSeq" id="WP_224195423.1">
    <property type="nucleotide sequence ID" value="NZ_JAIRAU010000043.1"/>
</dbReference>
<evidence type="ECO:0000313" key="2">
    <source>
        <dbReference type="Proteomes" id="UP001139031"/>
    </source>
</evidence>
<organism evidence="1 2">
    <name type="scientific">Nannocystis pusilla</name>
    <dbReference type="NCBI Taxonomy" id="889268"/>
    <lineage>
        <taxon>Bacteria</taxon>
        <taxon>Pseudomonadati</taxon>
        <taxon>Myxococcota</taxon>
        <taxon>Polyangia</taxon>
        <taxon>Nannocystales</taxon>
        <taxon>Nannocystaceae</taxon>
        <taxon>Nannocystis</taxon>
    </lineage>
</organism>
<proteinExistence type="predicted"/>
<evidence type="ECO:0000313" key="1">
    <source>
        <dbReference type="EMBL" id="MBZ5713690.1"/>
    </source>
</evidence>
<reference evidence="1" key="1">
    <citation type="submission" date="2021-08" db="EMBL/GenBank/DDBJ databases">
        <authorList>
            <person name="Stevens D.C."/>
        </authorList>
    </citation>
    <scope>NUCLEOTIDE SEQUENCE</scope>
    <source>
        <strain evidence="1">DSM 53165</strain>
    </source>
</reference>
<accession>A0ABS7TZR6</accession>